<keyword evidence="6" id="KW-1185">Reference proteome</keyword>
<evidence type="ECO:0000256" key="3">
    <source>
        <dbReference type="ARBA" id="ARBA00023239"/>
    </source>
</evidence>
<dbReference type="SUPFAM" id="SSF51621">
    <property type="entry name" value="Phosphoenolpyruvate/pyruvate domain"/>
    <property type="match status" value="1"/>
</dbReference>
<evidence type="ECO:0000256" key="1">
    <source>
        <dbReference type="ARBA" id="ARBA00005568"/>
    </source>
</evidence>
<dbReference type="Gene3D" id="3.20.20.60">
    <property type="entry name" value="Phosphoenolpyruvate-binding domains"/>
    <property type="match status" value="1"/>
</dbReference>
<evidence type="ECO:0000313" key="5">
    <source>
        <dbReference type="EMBL" id="MBP2184046.1"/>
    </source>
</evidence>
<dbReference type="Proteomes" id="UP000741013">
    <property type="component" value="Unassembled WGS sequence"/>
</dbReference>
<dbReference type="InterPro" id="IPR015813">
    <property type="entry name" value="Pyrv/PenolPyrv_kinase-like_dom"/>
</dbReference>
<name>A0ABS4PZP3_9PSEU</name>
<dbReference type="InterPro" id="IPR005000">
    <property type="entry name" value="Aldolase/citrate-lyase_domain"/>
</dbReference>
<keyword evidence="2" id="KW-0479">Metal-binding</keyword>
<proteinExistence type="inferred from homology"/>
<dbReference type="RefSeq" id="WP_209667117.1">
    <property type="nucleotide sequence ID" value="NZ_JAGGMS010000001.1"/>
</dbReference>
<evidence type="ECO:0000256" key="2">
    <source>
        <dbReference type="ARBA" id="ARBA00022723"/>
    </source>
</evidence>
<protein>
    <submittedName>
        <fullName evidence="5">4-hydroxy-2-oxoheptanedioate aldolase</fullName>
        <ecNumber evidence="5">4.1.2.52</ecNumber>
    </submittedName>
</protein>
<dbReference type="EC" id="4.1.2.52" evidence="5"/>
<comment type="similarity">
    <text evidence="1">Belongs to the HpcH/HpaI aldolase family.</text>
</comment>
<dbReference type="Pfam" id="PF03328">
    <property type="entry name" value="HpcH_HpaI"/>
    <property type="match status" value="1"/>
</dbReference>
<accession>A0ABS4PZP3</accession>
<gene>
    <name evidence="5" type="ORF">JOM49_005572</name>
</gene>
<dbReference type="PANTHER" id="PTHR30502:SF0">
    <property type="entry name" value="PHOSPHOENOLPYRUVATE CARBOXYLASE FAMILY PROTEIN"/>
    <property type="match status" value="1"/>
</dbReference>
<evidence type="ECO:0000313" key="6">
    <source>
        <dbReference type="Proteomes" id="UP000741013"/>
    </source>
</evidence>
<dbReference type="EMBL" id="JAGGMS010000001">
    <property type="protein sequence ID" value="MBP2184046.1"/>
    <property type="molecule type" value="Genomic_DNA"/>
</dbReference>
<sequence>MTGLKQILAAGDRATGVLLRLPAVGLVELAGVAGLDFVLLDCEHGPADTEQLQHHLNAADAHGLATLVRVGSAEPALILRALDLGAQGVVVPHVDTADQAKDVVAAARYPPLGDRGFANYTRAARFGSRSPAGYLEHAAATTLVIPMLETARACENAAEILAVPGVDAVMPGPADLAVSMSALDDPGRVASAIAAASAEAEQAGKPVLRIVGDPAAARETGSRFIVYNLTQVLLDALRGLRL</sequence>
<evidence type="ECO:0000259" key="4">
    <source>
        <dbReference type="Pfam" id="PF03328"/>
    </source>
</evidence>
<reference evidence="5 6" key="1">
    <citation type="submission" date="2021-03" db="EMBL/GenBank/DDBJ databases">
        <title>Sequencing the genomes of 1000 actinobacteria strains.</title>
        <authorList>
            <person name="Klenk H.-P."/>
        </authorList>
    </citation>
    <scope>NUCLEOTIDE SEQUENCE [LARGE SCALE GENOMIC DNA]</scope>
    <source>
        <strain evidence="5 6">DSM 45510</strain>
    </source>
</reference>
<dbReference type="InterPro" id="IPR040442">
    <property type="entry name" value="Pyrv_kinase-like_dom_sf"/>
</dbReference>
<dbReference type="GO" id="GO:0016829">
    <property type="term" value="F:lyase activity"/>
    <property type="evidence" value="ECO:0007669"/>
    <property type="project" value="UniProtKB-KW"/>
</dbReference>
<dbReference type="InterPro" id="IPR050251">
    <property type="entry name" value="HpcH-HpaI_aldolase"/>
</dbReference>
<keyword evidence="3 5" id="KW-0456">Lyase</keyword>
<comment type="caution">
    <text evidence="5">The sequence shown here is derived from an EMBL/GenBank/DDBJ whole genome shotgun (WGS) entry which is preliminary data.</text>
</comment>
<dbReference type="PANTHER" id="PTHR30502">
    <property type="entry name" value="2-KETO-3-DEOXY-L-RHAMNONATE ALDOLASE"/>
    <property type="match status" value="1"/>
</dbReference>
<feature type="domain" description="HpcH/HpaI aldolase/citrate lyase" evidence="4">
    <location>
        <begin position="26"/>
        <end position="204"/>
    </location>
</feature>
<organism evidence="5 6">
    <name type="scientific">Amycolatopsis magusensis</name>
    <dbReference type="NCBI Taxonomy" id="882444"/>
    <lineage>
        <taxon>Bacteria</taxon>
        <taxon>Bacillati</taxon>
        <taxon>Actinomycetota</taxon>
        <taxon>Actinomycetes</taxon>
        <taxon>Pseudonocardiales</taxon>
        <taxon>Pseudonocardiaceae</taxon>
        <taxon>Amycolatopsis</taxon>
    </lineage>
</organism>